<evidence type="ECO:0000313" key="1">
    <source>
        <dbReference type="Proteomes" id="UP000887565"/>
    </source>
</evidence>
<organism evidence="1 2">
    <name type="scientific">Romanomermis culicivorax</name>
    <name type="common">Nematode worm</name>
    <dbReference type="NCBI Taxonomy" id="13658"/>
    <lineage>
        <taxon>Eukaryota</taxon>
        <taxon>Metazoa</taxon>
        <taxon>Ecdysozoa</taxon>
        <taxon>Nematoda</taxon>
        <taxon>Enoplea</taxon>
        <taxon>Dorylaimia</taxon>
        <taxon>Mermithida</taxon>
        <taxon>Mermithoidea</taxon>
        <taxon>Mermithidae</taxon>
        <taxon>Romanomermis</taxon>
    </lineage>
</organism>
<proteinExistence type="predicted"/>
<accession>A0A915HK27</accession>
<reference evidence="2" key="1">
    <citation type="submission" date="2022-11" db="UniProtKB">
        <authorList>
            <consortium name="WormBaseParasite"/>
        </authorList>
    </citation>
    <scope>IDENTIFICATION</scope>
</reference>
<protein>
    <submittedName>
        <fullName evidence="2">Uncharacterized protein</fullName>
    </submittedName>
</protein>
<name>A0A915HK27_ROMCU</name>
<dbReference type="AlphaFoldDB" id="A0A915HK27"/>
<dbReference type="Proteomes" id="UP000887565">
    <property type="component" value="Unplaced"/>
</dbReference>
<sequence>MKKDKCENKFSKFVSQTAIDESVEIGQIGRRRHRLSFVAQVPQNAIVFVVVVQICKFSVRPDAKTLVTSRKLALWSSSFFNNDDEAAAVFADEAPCCCVYLRDLRFIGLAIEVTLLFTVDLIQNTMLYNARPLPLTKLRPPWLTPKNFVGWSLLCLQLWPFIDEALLLKTSKLSSSTVNDEFNELLVDDEAVEIDLDKL</sequence>
<dbReference type="WBParaSite" id="nRc.2.0.1.t02328-RA">
    <property type="protein sequence ID" value="nRc.2.0.1.t02328-RA"/>
    <property type="gene ID" value="nRc.2.0.1.g02328"/>
</dbReference>
<keyword evidence="1" id="KW-1185">Reference proteome</keyword>
<evidence type="ECO:0000313" key="2">
    <source>
        <dbReference type="WBParaSite" id="nRc.2.0.1.t02328-RA"/>
    </source>
</evidence>